<evidence type="ECO:0000313" key="5">
    <source>
        <dbReference type="Proteomes" id="UP000191522"/>
    </source>
</evidence>
<dbReference type="GO" id="GO:0016616">
    <property type="term" value="F:oxidoreductase activity, acting on the CH-OH group of donors, NAD or NADP as acceptor"/>
    <property type="evidence" value="ECO:0007669"/>
    <property type="project" value="TreeGrafter"/>
</dbReference>
<evidence type="ECO:0000256" key="2">
    <source>
        <dbReference type="ARBA" id="ARBA00023445"/>
    </source>
</evidence>
<dbReference type="AlphaFoldDB" id="A0A1V6PIU7"/>
<keyword evidence="5" id="KW-1185">Reference proteome</keyword>
<evidence type="ECO:0000313" key="4">
    <source>
        <dbReference type="EMBL" id="OQD76627.1"/>
    </source>
</evidence>
<proteinExistence type="inferred from homology"/>
<reference evidence="5" key="1">
    <citation type="journal article" date="2017" name="Nat. Microbiol.">
        <title>Global analysis of biosynthetic gene clusters reveals vast potential of secondary metabolite production in Penicillium species.</title>
        <authorList>
            <person name="Nielsen J.C."/>
            <person name="Grijseels S."/>
            <person name="Prigent S."/>
            <person name="Ji B."/>
            <person name="Dainat J."/>
            <person name="Nielsen K.F."/>
            <person name="Frisvad J.C."/>
            <person name="Workman M."/>
            <person name="Nielsen J."/>
        </authorList>
    </citation>
    <scope>NUCLEOTIDE SEQUENCE [LARGE SCALE GENOMIC DNA]</scope>
    <source>
        <strain evidence="5">IBT 11843</strain>
    </source>
</reference>
<name>A0A1V6PIU7_PENDC</name>
<evidence type="ECO:0000259" key="3">
    <source>
        <dbReference type="Pfam" id="PF01370"/>
    </source>
</evidence>
<dbReference type="STRING" id="69771.A0A1V6PIU7"/>
<accession>A0A1V6PIU7</accession>
<keyword evidence="1" id="KW-0560">Oxidoreductase</keyword>
<organism evidence="4 5">
    <name type="scientific">Penicillium decumbens</name>
    <dbReference type="NCBI Taxonomy" id="69771"/>
    <lineage>
        <taxon>Eukaryota</taxon>
        <taxon>Fungi</taxon>
        <taxon>Dikarya</taxon>
        <taxon>Ascomycota</taxon>
        <taxon>Pezizomycotina</taxon>
        <taxon>Eurotiomycetes</taxon>
        <taxon>Eurotiomycetidae</taxon>
        <taxon>Eurotiales</taxon>
        <taxon>Aspergillaceae</taxon>
        <taxon>Penicillium</taxon>
    </lineage>
</organism>
<dbReference type="InterPro" id="IPR036291">
    <property type="entry name" value="NAD(P)-bd_dom_sf"/>
</dbReference>
<dbReference type="OMA" id="DECIRIK"/>
<evidence type="ECO:0000256" key="1">
    <source>
        <dbReference type="ARBA" id="ARBA00023002"/>
    </source>
</evidence>
<dbReference type="InterPro" id="IPR050425">
    <property type="entry name" value="NAD(P)_dehydrat-like"/>
</dbReference>
<protein>
    <recommendedName>
        <fullName evidence="3">NAD-dependent epimerase/dehydratase domain-containing protein</fullName>
    </recommendedName>
</protein>
<feature type="domain" description="NAD-dependent epimerase/dehydratase" evidence="3">
    <location>
        <begin position="15"/>
        <end position="188"/>
    </location>
</feature>
<dbReference type="Pfam" id="PF01370">
    <property type="entry name" value="Epimerase"/>
    <property type="match status" value="1"/>
</dbReference>
<dbReference type="InterPro" id="IPR001509">
    <property type="entry name" value="Epimerase_deHydtase"/>
</dbReference>
<comment type="similarity">
    <text evidence="2">Belongs to the NAD(P)-dependent epimerase/dehydratase family. Dihydroflavonol-4-reductase subfamily.</text>
</comment>
<dbReference type="Proteomes" id="UP000191522">
    <property type="component" value="Unassembled WGS sequence"/>
</dbReference>
<sequence>MTLIQQHVLPHASKVLVTGANGFIASHIINVLLELGYTVRGTVRTPMPWLTDYFTEKWGPNRFELALVPDFQHPGAFYECVKGVSGIIHVAQALPSSPAVDVDRAVAYTVNGSVNLLEAAATQSAIKRVVFTSSIVAAGYPKGPGFRLDVDSWDECVLEGATLPKERSAYRECKAQGEFQAWKWVEKNQPGFEFNTVLPWFTLGKVLHPKIGGSTMGYVVGLLHGNTVPFKFLPLPWFVDVIDTARLHAIALLSPIVRSERLFAAACPFTWKEVVGTLRQIQPSNARIPDPPLEEKAMLGEVIPADRAKKLLQECFGQPTWTPIDVSLADGIPGEG</sequence>
<gene>
    <name evidence="4" type="ORF">PENDEC_c004G05315</name>
</gene>
<dbReference type="PANTHER" id="PTHR10366">
    <property type="entry name" value="NAD DEPENDENT EPIMERASE/DEHYDRATASE"/>
    <property type="match status" value="1"/>
</dbReference>
<comment type="caution">
    <text evidence="4">The sequence shown here is derived from an EMBL/GenBank/DDBJ whole genome shotgun (WGS) entry which is preliminary data.</text>
</comment>
<dbReference type="Gene3D" id="3.40.50.720">
    <property type="entry name" value="NAD(P)-binding Rossmann-like Domain"/>
    <property type="match status" value="1"/>
</dbReference>
<dbReference type="PANTHER" id="PTHR10366:SF562">
    <property type="entry name" value="ALDEHYDE REDUCTASE II (AFU_ORTHOLOGUE AFUA_1G11360)"/>
    <property type="match status" value="1"/>
</dbReference>
<dbReference type="SUPFAM" id="SSF51735">
    <property type="entry name" value="NAD(P)-binding Rossmann-fold domains"/>
    <property type="match status" value="1"/>
</dbReference>
<dbReference type="OrthoDB" id="2735536at2759"/>
<dbReference type="EMBL" id="MDYL01000004">
    <property type="protein sequence ID" value="OQD76627.1"/>
    <property type="molecule type" value="Genomic_DNA"/>
</dbReference>